<dbReference type="GO" id="GO:0000155">
    <property type="term" value="F:phosphorelay sensor kinase activity"/>
    <property type="evidence" value="ECO:0007669"/>
    <property type="project" value="InterPro"/>
</dbReference>
<dbReference type="EC" id="2.7.13.3" evidence="2"/>
<feature type="transmembrane region" description="Helical" evidence="9">
    <location>
        <begin position="44"/>
        <end position="61"/>
    </location>
</feature>
<dbReference type="Proteomes" id="UP000186096">
    <property type="component" value="Unassembled WGS sequence"/>
</dbReference>
<feature type="transmembrane region" description="Helical" evidence="9">
    <location>
        <begin position="242"/>
        <end position="260"/>
    </location>
</feature>
<feature type="transmembrane region" description="Helical" evidence="9">
    <location>
        <begin position="18"/>
        <end position="38"/>
    </location>
</feature>
<dbReference type="PANTHER" id="PTHR24421:SF10">
    <property type="entry name" value="NITRATE_NITRITE SENSOR PROTEIN NARQ"/>
    <property type="match status" value="1"/>
</dbReference>
<feature type="transmembrane region" description="Helical" evidence="9">
    <location>
        <begin position="272"/>
        <end position="297"/>
    </location>
</feature>
<dbReference type="SUPFAM" id="SSF55874">
    <property type="entry name" value="ATPase domain of HSP90 chaperone/DNA topoisomerase II/histidine kinase"/>
    <property type="match status" value="1"/>
</dbReference>
<dbReference type="AlphaFoldDB" id="A0A1N7ELF5"/>
<dbReference type="GO" id="GO:0005524">
    <property type="term" value="F:ATP binding"/>
    <property type="evidence" value="ECO:0007669"/>
    <property type="project" value="UniProtKB-KW"/>
</dbReference>
<dbReference type="Gene3D" id="3.30.565.10">
    <property type="entry name" value="Histidine kinase-like ATPase, C-terminal domain"/>
    <property type="match status" value="1"/>
</dbReference>
<evidence type="ECO:0000256" key="8">
    <source>
        <dbReference type="ARBA" id="ARBA00023012"/>
    </source>
</evidence>
<dbReference type="PANTHER" id="PTHR24421">
    <property type="entry name" value="NITRATE/NITRITE SENSOR PROTEIN NARX-RELATED"/>
    <property type="match status" value="1"/>
</dbReference>
<dbReference type="STRING" id="58117.SAMN05421833_118126"/>
<evidence type="ECO:0000256" key="1">
    <source>
        <dbReference type="ARBA" id="ARBA00000085"/>
    </source>
</evidence>
<dbReference type="EMBL" id="FTNI01000018">
    <property type="protein sequence ID" value="SIR88911.1"/>
    <property type="molecule type" value="Genomic_DNA"/>
</dbReference>
<proteinExistence type="predicted"/>
<keyword evidence="4" id="KW-0808">Transferase</keyword>
<evidence type="ECO:0000256" key="7">
    <source>
        <dbReference type="ARBA" id="ARBA00022840"/>
    </source>
</evidence>
<evidence type="ECO:0000313" key="12">
    <source>
        <dbReference type="EMBL" id="SIR88911.1"/>
    </source>
</evidence>
<feature type="transmembrane region" description="Helical" evidence="9">
    <location>
        <begin position="70"/>
        <end position="89"/>
    </location>
</feature>
<evidence type="ECO:0000256" key="4">
    <source>
        <dbReference type="ARBA" id="ARBA00022679"/>
    </source>
</evidence>
<name>A0A1N7ELF5_9ACTN</name>
<keyword evidence="8" id="KW-0902">Two-component regulatory system</keyword>
<evidence type="ECO:0000256" key="6">
    <source>
        <dbReference type="ARBA" id="ARBA00022777"/>
    </source>
</evidence>
<dbReference type="GO" id="GO:0046983">
    <property type="term" value="F:protein dimerization activity"/>
    <property type="evidence" value="ECO:0007669"/>
    <property type="project" value="InterPro"/>
</dbReference>
<reference evidence="13" key="1">
    <citation type="submission" date="2017-01" db="EMBL/GenBank/DDBJ databases">
        <authorList>
            <person name="Varghese N."/>
            <person name="Submissions S."/>
        </authorList>
    </citation>
    <scope>NUCLEOTIDE SEQUENCE [LARGE SCALE GENOMIC DNA]</scope>
    <source>
        <strain evidence="13">ATCC 12950</strain>
    </source>
</reference>
<dbReference type="GO" id="GO:0016020">
    <property type="term" value="C:membrane"/>
    <property type="evidence" value="ECO:0007669"/>
    <property type="project" value="InterPro"/>
</dbReference>
<feature type="domain" description="Histidine kinase/HSP90-like ATPase" evidence="10">
    <location>
        <begin position="587"/>
        <end position="670"/>
    </location>
</feature>
<keyword evidence="9" id="KW-1133">Transmembrane helix</keyword>
<dbReference type="Pfam" id="PF02518">
    <property type="entry name" value="HATPase_c"/>
    <property type="match status" value="1"/>
</dbReference>
<keyword evidence="7" id="KW-0067">ATP-binding</keyword>
<keyword evidence="3" id="KW-0597">Phosphoprotein</keyword>
<dbReference type="OrthoDB" id="3217947at2"/>
<organism evidence="12 13">
    <name type="scientific">Microbispora rosea</name>
    <dbReference type="NCBI Taxonomy" id="58117"/>
    <lineage>
        <taxon>Bacteria</taxon>
        <taxon>Bacillati</taxon>
        <taxon>Actinomycetota</taxon>
        <taxon>Actinomycetes</taxon>
        <taxon>Streptosporangiales</taxon>
        <taxon>Streptosporangiaceae</taxon>
        <taxon>Microbispora</taxon>
    </lineage>
</organism>
<protein>
    <recommendedName>
        <fullName evidence="2">histidine kinase</fullName>
        <ecNumber evidence="2">2.7.13.3</ecNumber>
    </recommendedName>
</protein>
<feature type="transmembrane region" description="Helical" evidence="9">
    <location>
        <begin position="217"/>
        <end position="236"/>
    </location>
</feature>
<evidence type="ECO:0000313" key="13">
    <source>
        <dbReference type="Proteomes" id="UP000186096"/>
    </source>
</evidence>
<evidence type="ECO:0000256" key="5">
    <source>
        <dbReference type="ARBA" id="ARBA00022741"/>
    </source>
</evidence>
<feature type="transmembrane region" description="Helical" evidence="9">
    <location>
        <begin position="101"/>
        <end position="122"/>
    </location>
</feature>
<evidence type="ECO:0000259" key="11">
    <source>
        <dbReference type="Pfam" id="PF07730"/>
    </source>
</evidence>
<dbReference type="InterPro" id="IPR036890">
    <property type="entry name" value="HATPase_C_sf"/>
</dbReference>
<evidence type="ECO:0000256" key="3">
    <source>
        <dbReference type="ARBA" id="ARBA00022553"/>
    </source>
</evidence>
<dbReference type="InterPro" id="IPR011712">
    <property type="entry name" value="Sig_transdc_His_kin_sub3_dim/P"/>
</dbReference>
<evidence type="ECO:0000256" key="2">
    <source>
        <dbReference type="ARBA" id="ARBA00012438"/>
    </source>
</evidence>
<keyword evidence="13" id="KW-1185">Reference proteome</keyword>
<sequence>MATAANAYEEAPPAAREAGLGVVALVVAVLVSYGWYLGFHLANAHNGLIAASWTAVGLYVVRMRPRHREGWLFVATGVVHAVMFFGRQYGLHEGPLPAASWLGWLGVWPLPLAIAGFGWMLMAFPDGRLLSGRWLGAAWAMAAVAGAMATASALWPVEYDRTGLVAPHPFDVPGAAAAARVWEYAQFGYLLFQALGTVAIVVRLRRAGGDEARRMRWLVFAVVMDILILAAGLAIFGSPVPGLLGLPLVPVAAAFGILRHRLYDIDPVINKTIVVGSMLLLVTAGYVALVVGVGGLVPVEERWRSLLATAVVAVAFEPLRRRAQRLADRLVYGPRATPYEALSRLSAQLTAAPEELLDGIAATVASALGAREVVVWVGDEACMAPRAGWPQPVGRTDPAPLNDLHHGLRHGGPRWHVRPIVDQGTARGAIAVRKPPGEPLTAAEERLLTDLVAQTGLVIVQQEQAQQLQAAARRIVSAEDAARRRLERDLHDGVQLRLVTLGLELGALAEQAKASGDGLLASRAKDARAQLLEATADLRELARGLHPIVLAQDGLEAALAAVADRSAIPVRLRVSVGSRLPREIEATAYYLVSESITNAARHSAAGVVTVDVSVGGDGLRILVADDGRGGARPAAGSGLQGLADRVAALGARLELDSPAGGGTRLRTVLPCG</sequence>
<evidence type="ECO:0000259" key="10">
    <source>
        <dbReference type="Pfam" id="PF02518"/>
    </source>
</evidence>
<keyword evidence="9" id="KW-0812">Transmembrane</keyword>
<dbReference type="Pfam" id="PF07730">
    <property type="entry name" value="HisKA_3"/>
    <property type="match status" value="1"/>
</dbReference>
<feature type="transmembrane region" description="Helical" evidence="9">
    <location>
        <begin position="187"/>
        <end position="205"/>
    </location>
</feature>
<gene>
    <name evidence="12" type="ORF">SAMN05421833_118126</name>
</gene>
<keyword evidence="9" id="KW-0472">Membrane</keyword>
<feature type="domain" description="Signal transduction histidine kinase subgroup 3 dimerisation and phosphoacceptor" evidence="11">
    <location>
        <begin position="483"/>
        <end position="549"/>
    </location>
</feature>
<dbReference type="InterPro" id="IPR003594">
    <property type="entry name" value="HATPase_dom"/>
</dbReference>
<keyword evidence="6 12" id="KW-0418">Kinase</keyword>
<accession>A0A1N7ELF5</accession>
<feature type="transmembrane region" description="Helical" evidence="9">
    <location>
        <begin position="134"/>
        <end position="155"/>
    </location>
</feature>
<dbReference type="InterPro" id="IPR050482">
    <property type="entry name" value="Sensor_HK_TwoCompSys"/>
</dbReference>
<dbReference type="RefSeq" id="WP_076438169.1">
    <property type="nucleotide sequence ID" value="NZ_FTNI01000018.1"/>
</dbReference>
<keyword evidence="5" id="KW-0547">Nucleotide-binding</keyword>
<dbReference type="CDD" id="cd16917">
    <property type="entry name" value="HATPase_UhpB-NarQ-NarX-like"/>
    <property type="match status" value="1"/>
</dbReference>
<comment type="catalytic activity">
    <reaction evidence="1">
        <text>ATP + protein L-histidine = ADP + protein N-phospho-L-histidine.</text>
        <dbReference type="EC" id="2.7.13.3"/>
    </reaction>
</comment>
<dbReference type="SUPFAM" id="SSF55781">
    <property type="entry name" value="GAF domain-like"/>
    <property type="match status" value="1"/>
</dbReference>
<evidence type="ECO:0000256" key="9">
    <source>
        <dbReference type="SAM" id="Phobius"/>
    </source>
</evidence>